<protein>
    <submittedName>
        <fullName evidence="2">Uncharacterized protein</fullName>
    </submittedName>
</protein>
<dbReference type="EMBL" id="AP027733">
    <property type="protein sequence ID" value="BDZ52692.1"/>
    <property type="molecule type" value="Genomic_DNA"/>
</dbReference>
<sequence length="187" mass="20334">MTDDTDFTPPKEPSGVLRGIMLVMLVTIVLAAFTSVTLEPSFFTPAPIILGIAIVVAYVAVALVMAVRWRKAQNAWALKASQWMSKQGARMATVQDILAAERPKGDLPPEFDDAVYVRRIERPLGDIYFAVIDGNPVLFEVFGESVRRVPTMTERAAELATLTDEERTAAAGLPFGLPASGIRDNNA</sequence>
<evidence type="ECO:0000313" key="3">
    <source>
        <dbReference type="Proteomes" id="UP001321486"/>
    </source>
</evidence>
<keyword evidence="1" id="KW-1133">Transmembrane helix</keyword>
<gene>
    <name evidence="2" type="ORF">GCM10025867_49330</name>
</gene>
<reference evidence="3" key="1">
    <citation type="journal article" date="2019" name="Int. J. Syst. Evol. Microbiol.">
        <title>The Global Catalogue of Microorganisms (GCM) 10K type strain sequencing project: providing services to taxonomists for standard genome sequencing and annotation.</title>
        <authorList>
            <consortium name="The Broad Institute Genomics Platform"/>
            <consortium name="The Broad Institute Genome Sequencing Center for Infectious Disease"/>
            <person name="Wu L."/>
            <person name="Ma J."/>
        </authorList>
    </citation>
    <scope>NUCLEOTIDE SEQUENCE [LARGE SCALE GENOMIC DNA]</scope>
    <source>
        <strain evidence="3">NBRC 108728</strain>
    </source>
</reference>
<proteinExistence type="predicted"/>
<dbReference type="RefSeq" id="WP_286346975.1">
    <property type="nucleotide sequence ID" value="NZ_AP027733.1"/>
</dbReference>
<keyword evidence="3" id="KW-1185">Reference proteome</keyword>
<organism evidence="2 3">
    <name type="scientific">Frondihabitans sucicola</name>
    <dbReference type="NCBI Taxonomy" id="1268041"/>
    <lineage>
        <taxon>Bacteria</taxon>
        <taxon>Bacillati</taxon>
        <taxon>Actinomycetota</taxon>
        <taxon>Actinomycetes</taxon>
        <taxon>Micrococcales</taxon>
        <taxon>Microbacteriaceae</taxon>
        <taxon>Frondihabitans</taxon>
    </lineage>
</organism>
<name>A0ABN6Y5S2_9MICO</name>
<keyword evidence="2" id="KW-0614">Plasmid</keyword>
<evidence type="ECO:0000313" key="2">
    <source>
        <dbReference type="EMBL" id="BDZ52692.1"/>
    </source>
</evidence>
<accession>A0ABN6Y5S2</accession>
<keyword evidence="1" id="KW-0472">Membrane</keyword>
<evidence type="ECO:0000256" key="1">
    <source>
        <dbReference type="SAM" id="Phobius"/>
    </source>
</evidence>
<feature type="transmembrane region" description="Helical" evidence="1">
    <location>
        <begin position="48"/>
        <end position="69"/>
    </location>
</feature>
<keyword evidence="1" id="KW-0812">Transmembrane</keyword>
<geneLocation type="plasmid" evidence="2 3">
    <name>pNBRC108728a</name>
</geneLocation>
<feature type="transmembrane region" description="Helical" evidence="1">
    <location>
        <begin position="16"/>
        <end position="36"/>
    </location>
</feature>
<dbReference type="Proteomes" id="UP001321486">
    <property type="component" value="Plasmid pNBRC108728a"/>
</dbReference>